<feature type="domain" description="DNA-binding protein H-NS-like C-terminal" evidence="9">
    <location>
        <begin position="87"/>
        <end position="134"/>
    </location>
</feature>
<protein>
    <recommendedName>
        <fullName evidence="5">DNA-binding protein</fullName>
    </recommendedName>
</protein>
<keyword evidence="7" id="KW-0175">Coiled coil</keyword>
<dbReference type="GO" id="GO:0009295">
    <property type="term" value="C:nucleoid"/>
    <property type="evidence" value="ECO:0007669"/>
    <property type="project" value="UniProtKB-SubCell"/>
</dbReference>
<dbReference type="InterPro" id="IPR027444">
    <property type="entry name" value="H-NS_C_dom"/>
</dbReference>
<dbReference type="InterPro" id="IPR001801">
    <property type="entry name" value="Histone_HNS"/>
</dbReference>
<dbReference type="Proteomes" id="UP000254496">
    <property type="component" value="Unassembled WGS sequence"/>
</dbReference>
<dbReference type="EMBL" id="UGHF01000001">
    <property type="protein sequence ID" value="STO60679.1"/>
    <property type="molecule type" value="Genomic_DNA"/>
</dbReference>
<dbReference type="EMBL" id="UGHJ01000001">
    <property type="protein sequence ID" value="STO68414.1"/>
    <property type="molecule type" value="Genomic_DNA"/>
</dbReference>
<evidence type="ECO:0000256" key="3">
    <source>
        <dbReference type="ARBA" id="ARBA00022490"/>
    </source>
</evidence>
<dbReference type="InterPro" id="IPR054180">
    <property type="entry name" value="H-NS-like_N"/>
</dbReference>
<keyword evidence="12" id="KW-1185">Reference proteome</keyword>
<dbReference type="GO" id="GO:0030527">
    <property type="term" value="F:structural constituent of chromatin"/>
    <property type="evidence" value="ECO:0007669"/>
    <property type="project" value="InterPro"/>
</dbReference>
<dbReference type="PIRSF" id="PIRSF002096">
    <property type="entry name" value="HnS"/>
    <property type="match status" value="1"/>
</dbReference>
<dbReference type="GO" id="GO:0005829">
    <property type="term" value="C:cytosol"/>
    <property type="evidence" value="ECO:0007669"/>
    <property type="project" value="TreeGrafter"/>
</dbReference>
<dbReference type="OrthoDB" id="6088948at2"/>
<evidence type="ECO:0000313" key="11">
    <source>
        <dbReference type="EMBL" id="STO68414.1"/>
    </source>
</evidence>
<evidence type="ECO:0000256" key="1">
    <source>
        <dbReference type="ARBA" id="ARBA00004453"/>
    </source>
</evidence>
<sequence length="134" mass="15214">MSELSKVLTSIRSLRAAAKELTLEELEGALEKLQAIVNEQRQMIEENQKKEQERLERIEKYKELLAQDGLTLADLADNPTTTTKRPRKKMKPRKAKYQYIDQNGQVKTWTGQGRTPSAIQAELNAGKSLADFAI</sequence>
<dbReference type="GO" id="GO:0000976">
    <property type="term" value="F:transcription cis-regulatory region binding"/>
    <property type="evidence" value="ECO:0007669"/>
    <property type="project" value="TreeGrafter"/>
</dbReference>
<keyword evidence="3" id="KW-0963">Cytoplasm</keyword>
<dbReference type="PANTHER" id="PTHR38097">
    <property type="match status" value="1"/>
</dbReference>
<comment type="subcellular location">
    <subcellularLocation>
        <location evidence="1">Cytoplasm</location>
        <location evidence="1">Nucleoid</location>
    </subcellularLocation>
</comment>
<dbReference type="Gene3D" id="1.10.287.1050">
    <property type="entry name" value="H-NS histone-like proteins"/>
    <property type="match status" value="1"/>
</dbReference>
<dbReference type="Gene3D" id="4.10.430.10">
    <property type="entry name" value="Histone-like protein H-NS, C-terminal domain"/>
    <property type="match status" value="1"/>
</dbReference>
<dbReference type="InterPro" id="IPR037150">
    <property type="entry name" value="H-NS_C_dom_sf"/>
</dbReference>
<evidence type="ECO:0000313" key="13">
    <source>
        <dbReference type="Proteomes" id="UP000254496"/>
    </source>
</evidence>
<evidence type="ECO:0000256" key="2">
    <source>
        <dbReference type="ARBA" id="ARBA00010610"/>
    </source>
</evidence>
<evidence type="ECO:0000256" key="4">
    <source>
        <dbReference type="ARBA" id="ARBA00023125"/>
    </source>
</evidence>
<dbReference type="AlphaFoldDB" id="A0A1V4B377"/>
<evidence type="ECO:0000256" key="5">
    <source>
        <dbReference type="PIRNR" id="PIRNR002096"/>
    </source>
</evidence>
<keyword evidence="4 5" id="KW-0238">DNA-binding</keyword>
<dbReference type="Pfam" id="PF00816">
    <property type="entry name" value="Histone_HNS"/>
    <property type="match status" value="1"/>
</dbReference>
<evidence type="ECO:0000259" key="9">
    <source>
        <dbReference type="SMART" id="SM00528"/>
    </source>
</evidence>
<dbReference type="RefSeq" id="WP_078217649.1">
    <property type="nucleotide sequence ID" value="NZ_MUXZ01000005.1"/>
</dbReference>
<dbReference type="STRING" id="733.B0186_01685"/>
<dbReference type="GO" id="GO:0032993">
    <property type="term" value="C:protein-DNA complex"/>
    <property type="evidence" value="ECO:0007669"/>
    <property type="project" value="TreeGrafter"/>
</dbReference>
<dbReference type="Pfam" id="PF22470">
    <property type="entry name" value="Histone_HNS_N"/>
    <property type="match status" value="1"/>
</dbReference>
<dbReference type="PANTHER" id="PTHR38097:SF2">
    <property type="entry name" value="DNA-BINDING PROTEIN STPA"/>
    <property type="match status" value="1"/>
</dbReference>
<feature type="coiled-coil region" evidence="7">
    <location>
        <begin position="16"/>
        <end position="61"/>
    </location>
</feature>
<feature type="compositionally biased region" description="Basic residues" evidence="8">
    <location>
        <begin position="84"/>
        <end position="96"/>
    </location>
</feature>
<dbReference type="GO" id="GO:0046983">
    <property type="term" value="F:protein dimerization activity"/>
    <property type="evidence" value="ECO:0007669"/>
    <property type="project" value="InterPro"/>
</dbReference>
<feature type="region of interest" description="Disordered" evidence="8">
    <location>
        <begin position="75"/>
        <end position="96"/>
    </location>
</feature>
<evidence type="ECO:0000313" key="12">
    <source>
        <dbReference type="Proteomes" id="UP000254329"/>
    </source>
</evidence>
<name>A0A1V4B377_9PAST</name>
<proteinExistence type="inferred from homology"/>
<feature type="DNA-binding region" evidence="6">
    <location>
        <begin position="112"/>
        <end position="117"/>
    </location>
</feature>
<dbReference type="SMART" id="SM00528">
    <property type="entry name" value="HNS"/>
    <property type="match status" value="1"/>
</dbReference>
<dbReference type="InterPro" id="IPR027454">
    <property type="entry name" value="Histone_HNS_N"/>
</dbReference>
<accession>A0A1V4B377</accession>
<dbReference type="Proteomes" id="UP000254329">
    <property type="component" value="Unassembled WGS sequence"/>
</dbReference>
<reference evidence="12 13" key="1">
    <citation type="submission" date="2018-06" db="EMBL/GenBank/DDBJ databases">
        <authorList>
            <consortium name="Pathogen Informatics"/>
            <person name="Doyle S."/>
        </authorList>
    </citation>
    <scope>NUCLEOTIDE SEQUENCE [LARGE SCALE GENOMIC DNA]</scope>
    <source>
        <strain evidence="10 12">NCTC1659</strain>
        <strain evidence="11 13">NCTC8540</strain>
    </source>
</reference>
<comment type="similarity">
    <text evidence="2 5">Belongs to the histone-like protein H-NS family.</text>
</comment>
<gene>
    <name evidence="10" type="primary">hns</name>
    <name evidence="10" type="ORF">NCTC1659_01976</name>
    <name evidence="11" type="ORF">NCTC8540_00907</name>
</gene>
<evidence type="ECO:0000256" key="6">
    <source>
        <dbReference type="PIRSR" id="PIRSR002096-1"/>
    </source>
</evidence>
<dbReference type="GO" id="GO:0003681">
    <property type="term" value="F:bent DNA binding"/>
    <property type="evidence" value="ECO:0007669"/>
    <property type="project" value="TreeGrafter"/>
</dbReference>
<dbReference type="GO" id="GO:0003680">
    <property type="term" value="F:minor groove of adenine-thymine-rich DNA binding"/>
    <property type="evidence" value="ECO:0007669"/>
    <property type="project" value="TreeGrafter"/>
</dbReference>
<evidence type="ECO:0000313" key="10">
    <source>
        <dbReference type="EMBL" id="STO60679.1"/>
    </source>
</evidence>
<dbReference type="SUPFAM" id="SSF81273">
    <property type="entry name" value="H-NS histone-like proteins"/>
    <property type="match status" value="2"/>
</dbReference>
<dbReference type="GO" id="GO:0001217">
    <property type="term" value="F:DNA-binding transcription repressor activity"/>
    <property type="evidence" value="ECO:0007669"/>
    <property type="project" value="TreeGrafter"/>
</dbReference>
<evidence type="ECO:0000256" key="8">
    <source>
        <dbReference type="SAM" id="MobiDB-lite"/>
    </source>
</evidence>
<evidence type="ECO:0000256" key="7">
    <source>
        <dbReference type="SAM" id="Coils"/>
    </source>
</evidence>
<dbReference type="FunFam" id="4.10.430.10:FF:000001">
    <property type="entry name" value="DNA-binding protein"/>
    <property type="match status" value="1"/>
</dbReference>
<organism evidence="10 12">
    <name type="scientific">Canicola haemoglobinophilus</name>
    <dbReference type="NCBI Taxonomy" id="733"/>
    <lineage>
        <taxon>Bacteria</taxon>
        <taxon>Pseudomonadati</taxon>
        <taxon>Pseudomonadota</taxon>
        <taxon>Gammaproteobacteria</taxon>
        <taxon>Pasteurellales</taxon>
        <taxon>Pasteurellaceae</taxon>
        <taxon>Canicola</taxon>
    </lineage>
</organism>